<evidence type="ECO:0000313" key="2">
    <source>
        <dbReference type="Proteomes" id="UP000769157"/>
    </source>
</evidence>
<dbReference type="GeneID" id="70235659"/>
<keyword evidence="2" id="KW-1185">Reference proteome</keyword>
<reference evidence="1" key="2">
    <citation type="submission" date="2021-01" db="EMBL/GenBank/DDBJ databases">
        <authorList>
            <person name="Schikora-Tamarit M.A."/>
        </authorList>
    </citation>
    <scope>NUCLEOTIDE SEQUENCE</scope>
    <source>
        <strain evidence="1">CBS6075</strain>
    </source>
</reference>
<evidence type="ECO:0000313" key="1">
    <source>
        <dbReference type="EMBL" id="KAH3665508.1"/>
    </source>
</evidence>
<dbReference type="Proteomes" id="UP000769157">
    <property type="component" value="Unassembled WGS sequence"/>
</dbReference>
<gene>
    <name evidence="1" type="ORF">OGAPHI_003694</name>
</gene>
<proteinExistence type="predicted"/>
<reference evidence="1" key="1">
    <citation type="journal article" date="2021" name="Open Biol.">
        <title>Shared evolutionary footprints suggest mitochondrial oxidative damage underlies multiple complex I losses in fungi.</title>
        <authorList>
            <person name="Schikora-Tamarit M.A."/>
            <person name="Marcet-Houben M."/>
            <person name="Nosek J."/>
            <person name="Gabaldon T."/>
        </authorList>
    </citation>
    <scope>NUCLEOTIDE SEQUENCE</scope>
    <source>
        <strain evidence="1">CBS6075</strain>
    </source>
</reference>
<organism evidence="1 2">
    <name type="scientific">Ogataea philodendri</name>
    <dbReference type="NCBI Taxonomy" id="1378263"/>
    <lineage>
        <taxon>Eukaryota</taxon>
        <taxon>Fungi</taxon>
        <taxon>Dikarya</taxon>
        <taxon>Ascomycota</taxon>
        <taxon>Saccharomycotina</taxon>
        <taxon>Pichiomycetes</taxon>
        <taxon>Pichiales</taxon>
        <taxon>Pichiaceae</taxon>
        <taxon>Ogataea</taxon>
    </lineage>
</organism>
<accession>A0A9P8T426</accession>
<protein>
    <submittedName>
        <fullName evidence="1">Uncharacterized protein</fullName>
    </submittedName>
</protein>
<sequence>MVGQNVLKCGSVYLKTITRNRRKIPGFKDWLDEFFNISDTRVCKSLILFMRKSVGEINRMYAVLFKFKVLVDISESFQLNRVDDPLYGTSLDINSSTFSLSCLIQLYMILFQRGLMAESKNLESIKISEHRPFHSFRFEHWFIPERASIRSIT</sequence>
<name>A0A9P8T426_9ASCO</name>
<dbReference type="AlphaFoldDB" id="A0A9P8T426"/>
<dbReference type="EMBL" id="JAEUBE010000295">
    <property type="protein sequence ID" value="KAH3665508.1"/>
    <property type="molecule type" value="Genomic_DNA"/>
</dbReference>
<comment type="caution">
    <text evidence="1">The sequence shown here is derived from an EMBL/GenBank/DDBJ whole genome shotgun (WGS) entry which is preliminary data.</text>
</comment>
<dbReference type="RefSeq" id="XP_046060712.1">
    <property type="nucleotide sequence ID" value="XM_046204693.1"/>
</dbReference>